<dbReference type="InterPro" id="IPR000232">
    <property type="entry name" value="HSF_DNA-bd"/>
</dbReference>
<accession>A0A212C0P8</accession>
<dbReference type="AlphaFoldDB" id="A0A212C0P8"/>
<comment type="similarity">
    <text evidence="2">Belongs to the HSF family.</text>
</comment>
<evidence type="ECO:0000256" key="4">
    <source>
        <dbReference type="ARBA" id="ARBA00023242"/>
    </source>
</evidence>
<comment type="subcellular location">
    <subcellularLocation>
        <location evidence="1">Nucleus</location>
    </subcellularLocation>
</comment>
<comment type="caution">
    <text evidence="7">The sequence shown here is derived from an EMBL/GenBank/DDBJ whole genome shotgun (WGS) entry which is preliminary data.</text>
</comment>
<dbReference type="GO" id="GO:0043565">
    <property type="term" value="F:sequence-specific DNA binding"/>
    <property type="evidence" value="ECO:0007669"/>
    <property type="project" value="InterPro"/>
</dbReference>
<reference evidence="7 8" key="1">
    <citation type="journal article" date="2018" name="Mol. Genet. Genomics">
        <title>The red deer Cervus elaphus genome CerEla1.0: sequencing, annotating, genes, and chromosomes.</title>
        <authorList>
            <person name="Bana N.A."/>
            <person name="Nyiri A."/>
            <person name="Nagy J."/>
            <person name="Frank K."/>
            <person name="Nagy T."/>
            <person name="Steger V."/>
            <person name="Schiller M."/>
            <person name="Lakatos P."/>
            <person name="Sugar L."/>
            <person name="Horn P."/>
            <person name="Barta E."/>
            <person name="Orosz L."/>
        </authorList>
    </citation>
    <scope>NUCLEOTIDE SEQUENCE [LARGE SCALE GENOMIC DNA]</scope>
    <source>
        <strain evidence="7">Hungarian</strain>
    </source>
</reference>
<evidence type="ECO:0000256" key="5">
    <source>
        <dbReference type="SAM" id="MobiDB-lite"/>
    </source>
</evidence>
<dbReference type="PANTHER" id="PTHR10015:SF140">
    <property type="entry name" value="HEAT SHOCK TRANSCRIPTION FACTOR, X-LINKED MEMBER 3-RELATED"/>
    <property type="match status" value="1"/>
</dbReference>
<evidence type="ECO:0000256" key="1">
    <source>
        <dbReference type="ARBA" id="ARBA00004123"/>
    </source>
</evidence>
<evidence type="ECO:0000313" key="7">
    <source>
        <dbReference type="EMBL" id="OWJ99516.1"/>
    </source>
</evidence>
<evidence type="ECO:0000313" key="8">
    <source>
        <dbReference type="Proteomes" id="UP000242450"/>
    </source>
</evidence>
<keyword evidence="4" id="KW-0539">Nucleus</keyword>
<dbReference type="SUPFAM" id="SSF46785">
    <property type="entry name" value="Winged helix' DNA-binding domain"/>
    <property type="match status" value="1"/>
</dbReference>
<dbReference type="EMBL" id="MKHE01000034">
    <property type="protein sequence ID" value="OWJ99516.1"/>
    <property type="molecule type" value="Genomic_DNA"/>
</dbReference>
<dbReference type="PANTHER" id="PTHR10015">
    <property type="entry name" value="HEAT SHOCK TRANSCRIPTION FACTOR"/>
    <property type="match status" value="1"/>
</dbReference>
<protein>
    <recommendedName>
        <fullName evidence="6">HSF-type DNA-binding domain-containing protein</fullName>
    </recommendedName>
</protein>
<keyword evidence="8" id="KW-1185">Reference proteome</keyword>
<dbReference type="Pfam" id="PF00447">
    <property type="entry name" value="HSF_DNA-bind"/>
    <property type="match status" value="1"/>
</dbReference>
<proteinExistence type="inferred from homology"/>
<dbReference type="InterPro" id="IPR036388">
    <property type="entry name" value="WH-like_DNA-bd_sf"/>
</dbReference>
<name>A0A212C0P8_CEREH</name>
<feature type="region of interest" description="Disordered" evidence="5">
    <location>
        <begin position="1"/>
        <end position="63"/>
    </location>
</feature>
<dbReference type="OrthoDB" id="9448128at2759"/>
<dbReference type="GO" id="GO:0005634">
    <property type="term" value="C:nucleus"/>
    <property type="evidence" value="ECO:0007669"/>
    <property type="project" value="UniProtKB-SubCell"/>
</dbReference>
<gene>
    <name evidence="7" type="ORF">Celaphus_00009682</name>
</gene>
<organism evidence="7 8">
    <name type="scientific">Cervus elaphus hippelaphus</name>
    <name type="common">European red deer</name>
    <dbReference type="NCBI Taxonomy" id="46360"/>
    <lineage>
        <taxon>Eukaryota</taxon>
        <taxon>Metazoa</taxon>
        <taxon>Chordata</taxon>
        <taxon>Craniata</taxon>
        <taxon>Vertebrata</taxon>
        <taxon>Euteleostomi</taxon>
        <taxon>Mammalia</taxon>
        <taxon>Eutheria</taxon>
        <taxon>Laurasiatheria</taxon>
        <taxon>Artiodactyla</taxon>
        <taxon>Ruminantia</taxon>
        <taxon>Pecora</taxon>
        <taxon>Cervidae</taxon>
        <taxon>Cervinae</taxon>
        <taxon>Cervus</taxon>
    </lineage>
</organism>
<dbReference type="GO" id="GO:0003700">
    <property type="term" value="F:DNA-binding transcription factor activity"/>
    <property type="evidence" value="ECO:0007669"/>
    <property type="project" value="InterPro"/>
</dbReference>
<feature type="domain" description="HSF-type DNA-binding" evidence="6">
    <location>
        <begin position="69"/>
        <end position="144"/>
    </location>
</feature>
<dbReference type="Gene3D" id="1.10.10.10">
    <property type="entry name" value="Winged helix-like DNA-binding domain superfamily/Winged helix DNA-binding domain"/>
    <property type="match status" value="1"/>
</dbReference>
<dbReference type="Proteomes" id="UP000242450">
    <property type="component" value="Chromosome X"/>
</dbReference>
<keyword evidence="3" id="KW-0238">DNA-binding</keyword>
<evidence type="ECO:0000256" key="2">
    <source>
        <dbReference type="ARBA" id="ARBA00006403"/>
    </source>
</evidence>
<sequence>MASQSSHEAQAAPLAPSTDGEPTAGHHPDVSQDPNMDSGEALEKNPPPQGLNPETANDEENNDVLGLSFPRKLWMIMEDAAFTSVCWNDEGNMVVIKADLFQTEVLQHRGTDRIFKTESIKTCIRKLNLYGFSKIHPLGRSLGKKRMMNIWRKGDPRTTAQPITGATMTPKRKKHAVATRCSPQFHHNESTQEADKKAQKRTPTVHGIPGWCSFVFCGLWFMGSVAMEARASHLPSEQGSPSGEGSSSYVTSVPLATAGRDSYVSLMIMYNTYFSIVMAAVSVVAPNKASEAEEEKESSDYKCALCEQFKDNPNP</sequence>
<evidence type="ECO:0000259" key="6">
    <source>
        <dbReference type="Pfam" id="PF00447"/>
    </source>
</evidence>
<evidence type="ECO:0000256" key="3">
    <source>
        <dbReference type="ARBA" id="ARBA00023125"/>
    </source>
</evidence>
<dbReference type="InterPro" id="IPR036390">
    <property type="entry name" value="WH_DNA-bd_sf"/>
</dbReference>